<dbReference type="Gene3D" id="3.40.630.30">
    <property type="match status" value="1"/>
</dbReference>
<evidence type="ECO:0008006" key="3">
    <source>
        <dbReference type="Google" id="ProtNLM"/>
    </source>
</evidence>
<dbReference type="AlphaFoldDB" id="A0AAU6PZ93"/>
<name>A0AAU6PZ93_9DEIO</name>
<sequence length="127" mass="13058">MRAVRPDDGPALAALMLAAYAGTTDDAGGTLSDAEAEVARLFAGEYGCLLPDLSRVAVRGGRLVSAALLTRFGPQRGHLPASGRHGGQRTRAGALPWAGIQAARLTPMRQNIGRDPTQAASKSGALP</sequence>
<accession>A0AAU6PZ93</accession>
<organism evidence="2">
    <name type="scientific">Deinococcus sp. VB142</name>
    <dbReference type="NCBI Taxonomy" id="3112952"/>
    <lineage>
        <taxon>Bacteria</taxon>
        <taxon>Thermotogati</taxon>
        <taxon>Deinococcota</taxon>
        <taxon>Deinococci</taxon>
        <taxon>Deinococcales</taxon>
        <taxon>Deinococcaceae</taxon>
        <taxon>Deinococcus</taxon>
    </lineage>
</organism>
<dbReference type="EMBL" id="CP149782">
    <property type="protein sequence ID" value="WYF43395.1"/>
    <property type="molecule type" value="Genomic_DNA"/>
</dbReference>
<feature type="region of interest" description="Disordered" evidence="1">
    <location>
        <begin position="106"/>
        <end position="127"/>
    </location>
</feature>
<evidence type="ECO:0000256" key="1">
    <source>
        <dbReference type="SAM" id="MobiDB-lite"/>
    </source>
</evidence>
<reference evidence="2" key="1">
    <citation type="submission" date="2024-03" db="EMBL/GenBank/DDBJ databases">
        <title>Deinococcus weizhi sp. nov., isolated from human skin.</title>
        <authorList>
            <person name="Wei Z."/>
            <person name="Tian F."/>
            <person name="Yang C."/>
            <person name="Xin L.T."/>
            <person name="Wen Z.J."/>
            <person name="Lan K.C."/>
            <person name="Yu L."/>
            <person name="Zhe W."/>
            <person name="Dan F.D."/>
            <person name="Jun W."/>
            <person name="Rui Z."/>
            <person name="Yong X.J."/>
            <person name="Ting Y."/>
            <person name="Wei X."/>
            <person name="Xu Z.G."/>
            <person name="Xin Z."/>
            <person name="Dong F.G."/>
            <person name="Ni X.M."/>
            <person name="Zheng M.G."/>
            <person name="Chun Y."/>
            <person name="Qian W.X."/>
        </authorList>
    </citation>
    <scope>NUCLEOTIDE SEQUENCE</scope>
    <source>
        <strain evidence="2">VB142</strain>
    </source>
</reference>
<protein>
    <recommendedName>
        <fullName evidence="3">N-acetyltransferase domain-containing protein</fullName>
    </recommendedName>
</protein>
<dbReference type="RefSeq" id="WP_339094028.1">
    <property type="nucleotide sequence ID" value="NZ_CP149782.1"/>
</dbReference>
<gene>
    <name evidence="2" type="ORF">WDJ50_08120</name>
</gene>
<proteinExistence type="predicted"/>
<evidence type="ECO:0000313" key="2">
    <source>
        <dbReference type="EMBL" id="WYF43395.1"/>
    </source>
</evidence>